<feature type="domain" description="Methyltransferase type 11" evidence="1">
    <location>
        <begin position="44"/>
        <end position="136"/>
    </location>
</feature>
<dbReference type="InterPro" id="IPR029063">
    <property type="entry name" value="SAM-dependent_MTases_sf"/>
</dbReference>
<organism evidence="2 3">
    <name type="scientific">Granulicatella balaenopterae</name>
    <dbReference type="NCBI Taxonomy" id="137733"/>
    <lineage>
        <taxon>Bacteria</taxon>
        <taxon>Bacillati</taxon>
        <taxon>Bacillota</taxon>
        <taxon>Bacilli</taxon>
        <taxon>Lactobacillales</taxon>
        <taxon>Carnobacteriaceae</taxon>
        <taxon>Granulicatella</taxon>
    </lineage>
</organism>
<proteinExistence type="predicted"/>
<dbReference type="AlphaFoldDB" id="A0A1H9NVU0"/>
<dbReference type="InterPro" id="IPR013216">
    <property type="entry name" value="Methyltransf_11"/>
</dbReference>
<dbReference type="SUPFAM" id="SSF53335">
    <property type="entry name" value="S-adenosyl-L-methionine-dependent methyltransferases"/>
    <property type="match status" value="1"/>
</dbReference>
<reference evidence="2 3" key="1">
    <citation type="submission" date="2016-10" db="EMBL/GenBank/DDBJ databases">
        <authorList>
            <person name="de Groot N.N."/>
        </authorList>
    </citation>
    <scope>NUCLEOTIDE SEQUENCE [LARGE SCALE GENOMIC DNA]</scope>
    <source>
        <strain evidence="2 3">DSM 15827</strain>
    </source>
</reference>
<dbReference type="CDD" id="cd02440">
    <property type="entry name" value="AdoMet_MTases"/>
    <property type="match status" value="1"/>
</dbReference>
<dbReference type="STRING" id="137733.SAMN05421767_14612"/>
<sequence>MKGDKEFWNRGAKFYATFMKKNERVYENFVELIAPFLQDNLRVLEIGCATGQITFLLSSFVDEVIATDYSERMIEYANKRKSVENIIFEVADAIDLPYEDGSFDAVVIGNVLHIVSDADKVLAEAMRVLKPGGRLFALTFIDTESKNTVKLKVMKLFGFNVKREFTRESYEEYITAAGFEMLKSEVIAASPLDEGVVVARKNK</sequence>
<dbReference type="PANTHER" id="PTHR43591:SF24">
    <property type="entry name" value="2-METHOXY-6-POLYPRENYL-1,4-BENZOQUINOL METHYLASE, MITOCHONDRIAL"/>
    <property type="match status" value="1"/>
</dbReference>
<keyword evidence="3" id="KW-1185">Reference proteome</keyword>
<dbReference type="GO" id="GO:0032259">
    <property type="term" value="P:methylation"/>
    <property type="evidence" value="ECO:0007669"/>
    <property type="project" value="UniProtKB-KW"/>
</dbReference>
<name>A0A1H9NVU0_9LACT</name>
<dbReference type="GO" id="GO:0008757">
    <property type="term" value="F:S-adenosylmethionine-dependent methyltransferase activity"/>
    <property type="evidence" value="ECO:0007669"/>
    <property type="project" value="InterPro"/>
</dbReference>
<protein>
    <submittedName>
        <fullName evidence="2">Ubiquinone/menaquinone biosynthesis C-methylase UbiE</fullName>
    </submittedName>
</protein>
<keyword evidence="2" id="KW-0808">Transferase</keyword>
<dbReference type="Gene3D" id="3.40.50.150">
    <property type="entry name" value="Vaccinia Virus protein VP39"/>
    <property type="match status" value="1"/>
</dbReference>
<dbReference type="PANTHER" id="PTHR43591">
    <property type="entry name" value="METHYLTRANSFERASE"/>
    <property type="match status" value="1"/>
</dbReference>
<gene>
    <name evidence="2" type="ORF">SAMN05421767_14612</name>
</gene>
<evidence type="ECO:0000259" key="1">
    <source>
        <dbReference type="Pfam" id="PF08241"/>
    </source>
</evidence>
<keyword evidence="2" id="KW-0489">Methyltransferase</keyword>
<dbReference type="Pfam" id="PF08241">
    <property type="entry name" value="Methyltransf_11"/>
    <property type="match status" value="1"/>
</dbReference>
<evidence type="ECO:0000313" key="3">
    <source>
        <dbReference type="Proteomes" id="UP000198556"/>
    </source>
</evidence>
<dbReference type="Proteomes" id="UP000198556">
    <property type="component" value="Unassembled WGS sequence"/>
</dbReference>
<accession>A0A1H9NVU0</accession>
<evidence type="ECO:0000313" key="2">
    <source>
        <dbReference type="EMBL" id="SER39699.1"/>
    </source>
</evidence>
<keyword evidence="2" id="KW-0830">Ubiquinone</keyword>
<dbReference type="EMBL" id="FOGF01000046">
    <property type="protein sequence ID" value="SER39699.1"/>
    <property type="molecule type" value="Genomic_DNA"/>
</dbReference>